<dbReference type="EMBL" id="CP060775">
    <property type="protein sequence ID" value="QQK42216.1"/>
    <property type="molecule type" value="Genomic_DNA"/>
</dbReference>
<feature type="compositionally biased region" description="Basic residues" evidence="1">
    <location>
        <begin position="345"/>
        <end position="354"/>
    </location>
</feature>
<gene>
    <name evidence="2" type="ORF">Pdw03_6117</name>
</gene>
<sequence length="443" mass="49749">MGITDSKMLLVKLSTACSNAEEKGNKQVHQVFSDRQFVDCLAKIWKTLPECSKVSIDPLGRKRIRKLSRKPKVQKISLSNELQSALGGWTDNPCSFFEEGKSTDPFELESCTIAASYEMLSETEMRSSRDTIRLRFLKVLFYHLKDRFCVSNFRPDSIAWISQRVLAAGLSADDETRTISDKIKRWASVGAKYDTLCRDLGKYNAAQDYSCLGNLFRLPDDVTDRFLLKEVPIKGEGRHKVIGSLMSRGVCSLENIETMDHLANDLFTLLWNKVESSLPFEESGKGGVFCPLKDWRTLEGTRVLRLQNWNSESSTAIEDIIHLVGTRSDASGEDHLGQNYASTQSHHHIPHNHRIRDEPGIPTENEAYPDIPQPNRSPNPSFANAAQSTVSQPLTASLQTSGVGILENQPHNQLVSTISVYSTEDMALENPRLPCQYLLNPFL</sequence>
<organism evidence="2 3">
    <name type="scientific">Penicillium digitatum</name>
    <name type="common">Green mold</name>
    <dbReference type="NCBI Taxonomy" id="36651"/>
    <lineage>
        <taxon>Eukaryota</taxon>
        <taxon>Fungi</taxon>
        <taxon>Dikarya</taxon>
        <taxon>Ascomycota</taxon>
        <taxon>Pezizomycotina</taxon>
        <taxon>Eurotiomycetes</taxon>
        <taxon>Eurotiomycetidae</taxon>
        <taxon>Eurotiales</taxon>
        <taxon>Aspergillaceae</taxon>
        <taxon>Penicillium</taxon>
    </lineage>
</organism>
<proteinExistence type="predicted"/>
<accession>A0A7T7BJV6</accession>
<evidence type="ECO:0000256" key="1">
    <source>
        <dbReference type="SAM" id="MobiDB-lite"/>
    </source>
</evidence>
<keyword evidence="2" id="KW-0808">Transferase</keyword>
<dbReference type="GeneID" id="90952813"/>
<dbReference type="RefSeq" id="XP_065956336.1">
    <property type="nucleotide sequence ID" value="XM_066101253.1"/>
</dbReference>
<feature type="region of interest" description="Disordered" evidence="1">
    <location>
        <begin position="343"/>
        <end position="386"/>
    </location>
</feature>
<name>A0A7T7BJV6_PENDI</name>
<keyword evidence="2" id="KW-0418">Kinase</keyword>
<dbReference type="AlphaFoldDB" id="A0A7T7BJV6"/>
<evidence type="ECO:0000313" key="3">
    <source>
        <dbReference type="Proteomes" id="UP000595662"/>
    </source>
</evidence>
<dbReference type="Proteomes" id="UP000595662">
    <property type="component" value="Chromosome 2"/>
</dbReference>
<reference evidence="2 3" key="1">
    <citation type="submission" date="2020-08" db="EMBL/GenBank/DDBJ databases">
        <title>The completed genome sequence of the pathogenic ascomycete fungus Penicillium digitatum.</title>
        <authorList>
            <person name="Wang M."/>
        </authorList>
    </citation>
    <scope>NUCLEOTIDE SEQUENCE [LARGE SCALE GENOMIC DNA]</scope>
    <source>
        <strain evidence="2 3">PdW03</strain>
    </source>
</reference>
<evidence type="ECO:0000313" key="2">
    <source>
        <dbReference type="EMBL" id="QQK42216.1"/>
    </source>
</evidence>
<protein>
    <submittedName>
        <fullName evidence="2">Tyrosine-protein kinase JAK2</fullName>
    </submittedName>
</protein>
<dbReference type="GO" id="GO:0016301">
    <property type="term" value="F:kinase activity"/>
    <property type="evidence" value="ECO:0007669"/>
    <property type="project" value="UniProtKB-KW"/>
</dbReference>